<protein>
    <recommendedName>
        <fullName evidence="1">F-box domain-containing protein</fullName>
    </recommendedName>
</protein>
<gene>
    <name evidence="2" type="ORF">R3P38DRAFT_2744745</name>
</gene>
<evidence type="ECO:0000313" key="2">
    <source>
        <dbReference type="EMBL" id="KAK6983962.1"/>
    </source>
</evidence>
<proteinExistence type="predicted"/>
<dbReference type="EMBL" id="JAWWNJ010000143">
    <property type="protein sequence ID" value="KAK6983962.1"/>
    <property type="molecule type" value="Genomic_DNA"/>
</dbReference>
<dbReference type="AlphaFoldDB" id="A0AAV9ZHI9"/>
<dbReference type="Gene3D" id="3.80.10.10">
    <property type="entry name" value="Ribonuclease Inhibitor"/>
    <property type="match status" value="1"/>
</dbReference>
<name>A0AAV9ZHI9_9AGAR</name>
<dbReference type="InterPro" id="IPR001810">
    <property type="entry name" value="F-box_dom"/>
</dbReference>
<evidence type="ECO:0000259" key="1">
    <source>
        <dbReference type="PROSITE" id="PS50181"/>
    </source>
</evidence>
<sequence length="354" mass="39888">MVLTRRAASAAKSIIRWLPNEILATIIQGLPVADLYAISLASRLLRNIATPFLYRCVHLSTSSKLRLLIRTMKQRTGASLSLHVRHFIPPDNDDNVNMQYKPSIVKELTTVLTQFSRLEALDLFCTTAVDFSQLLEQARFPQLTVFQYTLGSEASSLVASFLNRHKTLKVLSLLESQACDLHGPIHLPHLHTLNLPHNYYASFVLDDVQLESVTLMVYNPHFDFEPTWRVLGASPRLTTVEILCGVHHFDDAAELGNIAKHLPHIHTLSVGRPASGLEILSLDDSNAIVLHLTKFSSLHSLDLDSQFNVTYFKGIEDEVRRWSGACKTLVEIAIAGDQWNWDKEKQDWVHSPRA</sequence>
<keyword evidence="3" id="KW-1185">Reference proteome</keyword>
<dbReference type="Proteomes" id="UP001362999">
    <property type="component" value="Unassembled WGS sequence"/>
</dbReference>
<evidence type="ECO:0000313" key="3">
    <source>
        <dbReference type="Proteomes" id="UP001362999"/>
    </source>
</evidence>
<organism evidence="2 3">
    <name type="scientific">Favolaschia claudopus</name>
    <dbReference type="NCBI Taxonomy" id="2862362"/>
    <lineage>
        <taxon>Eukaryota</taxon>
        <taxon>Fungi</taxon>
        <taxon>Dikarya</taxon>
        <taxon>Basidiomycota</taxon>
        <taxon>Agaricomycotina</taxon>
        <taxon>Agaricomycetes</taxon>
        <taxon>Agaricomycetidae</taxon>
        <taxon>Agaricales</taxon>
        <taxon>Marasmiineae</taxon>
        <taxon>Mycenaceae</taxon>
        <taxon>Favolaschia</taxon>
    </lineage>
</organism>
<reference evidence="2 3" key="1">
    <citation type="journal article" date="2024" name="J Genomics">
        <title>Draft genome sequencing and assembly of Favolaschia claudopus CIRM-BRFM 2984 isolated from oak limbs.</title>
        <authorList>
            <person name="Navarro D."/>
            <person name="Drula E."/>
            <person name="Chaduli D."/>
            <person name="Cazenave R."/>
            <person name="Ahrendt S."/>
            <person name="Wang J."/>
            <person name="Lipzen A."/>
            <person name="Daum C."/>
            <person name="Barry K."/>
            <person name="Grigoriev I.V."/>
            <person name="Favel A."/>
            <person name="Rosso M.N."/>
            <person name="Martin F."/>
        </authorList>
    </citation>
    <scope>NUCLEOTIDE SEQUENCE [LARGE SCALE GENOMIC DNA]</scope>
    <source>
        <strain evidence="2 3">CIRM-BRFM 2984</strain>
    </source>
</reference>
<dbReference type="PROSITE" id="PS50181">
    <property type="entry name" value="FBOX"/>
    <property type="match status" value="1"/>
</dbReference>
<dbReference type="SUPFAM" id="SSF52047">
    <property type="entry name" value="RNI-like"/>
    <property type="match status" value="1"/>
</dbReference>
<accession>A0AAV9ZHI9</accession>
<dbReference type="SUPFAM" id="SSF81383">
    <property type="entry name" value="F-box domain"/>
    <property type="match status" value="1"/>
</dbReference>
<feature type="domain" description="F-box" evidence="1">
    <location>
        <begin position="12"/>
        <end position="57"/>
    </location>
</feature>
<dbReference type="InterPro" id="IPR032675">
    <property type="entry name" value="LRR_dom_sf"/>
</dbReference>
<dbReference type="InterPro" id="IPR036047">
    <property type="entry name" value="F-box-like_dom_sf"/>
</dbReference>
<comment type="caution">
    <text evidence="2">The sequence shown here is derived from an EMBL/GenBank/DDBJ whole genome shotgun (WGS) entry which is preliminary data.</text>
</comment>
<dbReference type="Pfam" id="PF12937">
    <property type="entry name" value="F-box-like"/>
    <property type="match status" value="1"/>
</dbReference>